<dbReference type="EMBL" id="RCUX01000003">
    <property type="protein sequence ID" value="RLP76957.1"/>
    <property type="molecule type" value="Genomic_DNA"/>
</dbReference>
<reference evidence="10 11" key="1">
    <citation type="submission" date="2018-10" db="EMBL/GenBank/DDBJ databases">
        <authorList>
            <person name="Li J."/>
        </authorList>
    </citation>
    <scope>NUCLEOTIDE SEQUENCE [LARGE SCALE GENOMIC DNA]</scope>
    <source>
        <strain evidence="10 11">IF 016277</strain>
    </source>
</reference>
<name>A0A3L7A9U0_9MICO</name>
<dbReference type="AlphaFoldDB" id="A0A3L7A9U0"/>
<evidence type="ECO:0000256" key="2">
    <source>
        <dbReference type="ARBA" id="ARBA00022448"/>
    </source>
</evidence>
<organism evidence="10 11">
    <name type="scientific">Mycetocola tolaasinivorans</name>
    <dbReference type="NCBI Taxonomy" id="76635"/>
    <lineage>
        <taxon>Bacteria</taxon>
        <taxon>Bacillati</taxon>
        <taxon>Actinomycetota</taxon>
        <taxon>Actinomycetes</taxon>
        <taxon>Micrococcales</taxon>
        <taxon>Microbacteriaceae</taxon>
        <taxon>Mycetocola</taxon>
    </lineage>
</organism>
<dbReference type="CDD" id="cd06261">
    <property type="entry name" value="TM_PBP2"/>
    <property type="match status" value="1"/>
</dbReference>
<protein>
    <submittedName>
        <fullName evidence="10">Sugar ABC transporter permease</fullName>
    </submittedName>
</protein>
<comment type="subcellular location">
    <subcellularLocation>
        <location evidence="1 7">Cell membrane</location>
        <topology evidence="1 7">Multi-pass membrane protein</topology>
    </subcellularLocation>
</comment>
<evidence type="ECO:0000313" key="10">
    <source>
        <dbReference type="EMBL" id="RLP76957.1"/>
    </source>
</evidence>
<feature type="transmembrane region" description="Helical" evidence="7">
    <location>
        <begin position="319"/>
        <end position="338"/>
    </location>
</feature>
<evidence type="ECO:0000256" key="1">
    <source>
        <dbReference type="ARBA" id="ARBA00004651"/>
    </source>
</evidence>
<dbReference type="SUPFAM" id="SSF161098">
    <property type="entry name" value="MetI-like"/>
    <property type="match status" value="1"/>
</dbReference>
<dbReference type="Proteomes" id="UP000272503">
    <property type="component" value="Unassembled WGS sequence"/>
</dbReference>
<feature type="domain" description="ABC transmembrane type-1" evidence="9">
    <location>
        <begin position="120"/>
        <end position="335"/>
    </location>
</feature>
<evidence type="ECO:0000256" key="8">
    <source>
        <dbReference type="SAM" id="MobiDB-lite"/>
    </source>
</evidence>
<dbReference type="Pfam" id="PF00528">
    <property type="entry name" value="BPD_transp_1"/>
    <property type="match status" value="1"/>
</dbReference>
<dbReference type="Gene3D" id="1.10.3720.10">
    <property type="entry name" value="MetI-like"/>
    <property type="match status" value="1"/>
</dbReference>
<gene>
    <name evidence="10" type="ORF">D9V32_04845</name>
</gene>
<feature type="transmembrane region" description="Helical" evidence="7">
    <location>
        <begin position="204"/>
        <end position="229"/>
    </location>
</feature>
<dbReference type="InterPro" id="IPR000515">
    <property type="entry name" value="MetI-like"/>
</dbReference>
<keyword evidence="11" id="KW-1185">Reference proteome</keyword>
<evidence type="ECO:0000256" key="5">
    <source>
        <dbReference type="ARBA" id="ARBA00022989"/>
    </source>
</evidence>
<dbReference type="PROSITE" id="PS50928">
    <property type="entry name" value="ABC_TM1"/>
    <property type="match status" value="1"/>
</dbReference>
<feature type="region of interest" description="Disordered" evidence="8">
    <location>
        <begin position="1"/>
        <end position="43"/>
    </location>
</feature>
<feature type="compositionally biased region" description="Low complexity" evidence="8">
    <location>
        <begin position="13"/>
        <end position="29"/>
    </location>
</feature>
<evidence type="ECO:0000259" key="9">
    <source>
        <dbReference type="PROSITE" id="PS50928"/>
    </source>
</evidence>
<evidence type="ECO:0000256" key="7">
    <source>
        <dbReference type="RuleBase" id="RU363032"/>
    </source>
</evidence>
<dbReference type="GO" id="GO:0055085">
    <property type="term" value="P:transmembrane transport"/>
    <property type="evidence" value="ECO:0007669"/>
    <property type="project" value="InterPro"/>
</dbReference>
<comment type="caution">
    <text evidence="10">The sequence shown here is derived from an EMBL/GenBank/DDBJ whole genome shotgun (WGS) entry which is preliminary data.</text>
</comment>
<keyword evidence="6 7" id="KW-0472">Membrane</keyword>
<feature type="region of interest" description="Disordered" evidence="8">
    <location>
        <begin position="363"/>
        <end position="382"/>
    </location>
</feature>
<accession>A0A3L7A9U0</accession>
<keyword evidence="3" id="KW-1003">Cell membrane</keyword>
<dbReference type="PANTHER" id="PTHR30193:SF37">
    <property type="entry name" value="INNER MEMBRANE ABC TRANSPORTER PERMEASE PROTEIN YCJO"/>
    <property type="match status" value="1"/>
</dbReference>
<dbReference type="GO" id="GO:0005886">
    <property type="term" value="C:plasma membrane"/>
    <property type="evidence" value="ECO:0007669"/>
    <property type="project" value="UniProtKB-SubCell"/>
</dbReference>
<feature type="transmembrane region" description="Helical" evidence="7">
    <location>
        <begin position="124"/>
        <end position="145"/>
    </location>
</feature>
<proteinExistence type="inferred from homology"/>
<feature type="transmembrane region" description="Helical" evidence="7">
    <location>
        <begin position="260"/>
        <end position="279"/>
    </location>
</feature>
<dbReference type="InterPro" id="IPR051393">
    <property type="entry name" value="ABC_transporter_permease"/>
</dbReference>
<sequence length="382" mass="42903">MRGGVRVATHPTPQRSRLPIPRPRSIVSSTTTAPHGAQSRRRGTRRVGFGGAFSRWDLKLSPYLYISPFFILFAVVGLFPIAFTGVISFMEWDLVRNSGEFIGFEQYAYVLSQPKFWIALRNTFSIFLLSSVPQLIVAVFIASLLDKNIRAKTFWRMGVLVPYVMAPVAVALIFSNMFGDRYGIINTLIQTIGLEPIPWHSNAFFSHIAIATMVNFRWTGYNILILLAAMQAVSRDYYEAATVDGAGPIRQFFSITLPSLKPTLIFVIITSTIGGLQIFDEPRMYDQFGTGGANNQWLTISLYLYNIGWGEWNFGRAAALAWILFIIILLIGVINLFVTRSLVRDEGGHRPPTRRERRIIARDLAASTAPRASQPTDSEVKR</sequence>
<keyword evidence="5 7" id="KW-1133">Transmembrane helix</keyword>
<feature type="compositionally biased region" description="Polar residues" evidence="8">
    <location>
        <begin position="370"/>
        <end position="382"/>
    </location>
</feature>
<comment type="similarity">
    <text evidence="7">Belongs to the binding-protein-dependent transport system permease family.</text>
</comment>
<feature type="transmembrane region" description="Helical" evidence="7">
    <location>
        <begin position="63"/>
        <end position="90"/>
    </location>
</feature>
<evidence type="ECO:0000256" key="3">
    <source>
        <dbReference type="ARBA" id="ARBA00022475"/>
    </source>
</evidence>
<feature type="transmembrane region" description="Helical" evidence="7">
    <location>
        <begin position="157"/>
        <end position="178"/>
    </location>
</feature>
<evidence type="ECO:0000256" key="4">
    <source>
        <dbReference type="ARBA" id="ARBA00022692"/>
    </source>
</evidence>
<keyword evidence="2 7" id="KW-0813">Transport</keyword>
<evidence type="ECO:0000313" key="11">
    <source>
        <dbReference type="Proteomes" id="UP000272503"/>
    </source>
</evidence>
<dbReference type="PANTHER" id="PTHR30193">
    <property type="entry name" value="ABC TRANSPORTER PERMEASE PROTEIN"/>
    <property type="match status" value="1"/>
</dbReference>
<keyword evidence="4 7" id="KW-0812">Transmembrane</keyword>
<evidence type="ECO:0000256" key="6">
    <source>
        <dbReference type="ARBA" id="ARBA00023136"/>
    </source>
</evidence>
<dbReference type="InterPro" id="IPR035906">
    <property type="entry name" value="MetI-like_sf"/>
</dbReference>
<dbReference type="OrthoDB" id="4319190at2"/>